<dbReference type="Gene3D" id="2.10.70.10">
    <property type="entry name" value="Complement Module, domain 1"/>
    <property type="match status" value="1"/>
</dbReference>
<dbReference type="SUPFAM" id="SSF57535">
    <property type="entry name" value="Complement control module/SCR domain"/>
    <property type="match status" value="1"/>
</dbReference>
<keyword evidence="2" id="KW-0768">Sushi</keyword>
<feature type="non-terminal residue" evidence="5">
    <location>
        <position position="1"/>
    </location>
</feature>
<evidence type="ECO:0000313" key="5">
    <source>
        <dbReference type="EMBL" id="CAI8023820.1"/>
    </source>
</evidence>
<evidence type="ECO:0000256" key="1">
    <source>
        <dbReference type="ARBA" id="ARBA00023157"/>
    </source>
</evidence>
<dbReference type="InterPro" id="IPR035976">
    <property type="entry name" value="Sushi/SCR/CCP_sf"/>
</dbReference>
<keyword evidence="3" id="KW-1133">Transmembrane helix</keyword>
<accession>A0AA35S5H0</accession>
<dbReference type="Pfam" id="PF00084">
    <property type="entry name" value="Sushi"/>
    <property type="match status" value="1"/>
</dbReference>
<gene>
    <name evidence="5" type="ORF">GBAR_LOCUS13902</name>
</gene>
<protein>
    <recommendedName>
        <fullName evidence="4">Sushi domain-containing protein</fullName>
    </recommendedName>
</protein>
<dbReference type="Proteomes" id="UP001174909">
    <property type="component" value="Unassembled WGS sequence"/>
</dbReference>
<keyword evidence="1" id="KW-1015">Disulfide bond</keyword>
<keyword evidence="3" id="KW-0472">Membrane</keyword>
<evidence type="ECO:0000256" key="3">
    <source>
        <dbReference type="SAM" id="Phobius"/>
    </source>
</evidence>
<feature type="non-terminal residue" evidence="5">
    <location>
        <position position="212"/>
    </location>
</feature>
<evidence type="ECO:0000259" key="4">
    <source>
        <dbReference type="PROSITE" id="PS50923"/>
    </source>
</evidence>
<evidence type="ECO:0000313" key="6">
    <source>
        <dbReference type="Proteomes" id="UP001174909"/>
    </source>
</evidence>
<organism evidence="5 6">
    <name type="scientific">Geodia barretti</name>
    <name type="common">Barrett's horny sponge</name>
    <dbReference type="NCBI Taxonomy" id="519541"/>
    <lineage>
        <taxon>Eukaryota</taxon>
        <taxon>Metazoa</taxon>
        <taxon>Porifera</taxon>
        <taxon>Demospongiae</taxon>
        <taxon>Heteroscleromorpha</taxon>
        <taxon>Tetractinellida</taxon>
        <taxon>Astrophorina</taxon>
        <taxon>Geodiidae</taxon>
        <taxon>Geodia</taxon>
    </lineage>
</organism>
<name>A0AA35S5H0_GEOBA</name>
<dbReference type="AlphaFoldDB" id="A0AA35S5H0"/>
<evidence type="ECO:0000256" key="2">
    <source>
        <dbReference type="PROSITE-ProRule" id="PRU00302"/>
    </source>
</evidence>
<keyword evidence="6" id="KW-1185">Reference proteome</keyword>
<comment type="caution">
    <text evidence="2">Lacks conserved residue(s) required for the propagation of feature annotation.</text>
</comment>
<reference evidence="5" key="1">
    <citation type="submission" date="2023-03" db="EMBL/GenBank/DDBJ databases">
        <authorList>
            <person name="Steffen K."/>
            <person name="Cardenas P."/>
        </authorList>
    </citation>
    <scope>NUCLEOTIDE SEQUENCE</scope>
</reference>
<keyword evidence="3" id="KW-0812">Transmembrane</keyword>
<proteinExistence type="predicted"/>
<feature type="transmembrane region" description="Helical" evidence="3">
    <location>
        <begin position="174"/>
        <end position="199"/>
    </location>
</feature>
<sequence length="212" mass="22805">NKSNEYFFFLFTSRPPVTWCDWDRTPTISNGTGVYSFPGGNVTYYGLSLGSTATYRTAGGFLFNGSSSLVSTCGADGWPEVNITNATCPEDELLPCDDPTPITDNLMCCSGNSICARYRDFLIGSTATYTTSSGYCIPSDSPPERTCGADLSWSGEIPTIKEVSVPQQLSSSNIALLVLGLLFYFTGLVVSAVVAVWIFKTCEKRNAAGYVS</sequence>
<dbReference type="InterPro" id="IPR000436">
    <property type="entry name" value="Sushi_SCR_CCP_dom"/>
</dbReference>
<dbReference type="EMBL" id="CASHTH010002033">
    <property type="protein sequence ID" value="CAI8023820.1"/>
    <property type="molecule type" value="Genomic_DNA"/>
</dbReference>
<comment type="caution">
    <text evidence="5">The sequence shown here is derived from an EMBL/GenBank/DDBJ whole genome shotgun (WGS) entry which is preliminary data.</text>
</comment>
<feature type="domain" description="Sushi" evidence="4">
    <location>
        <begin position="94"/>
        <end position="162"/>
    </location>
</feature>
<dbReference type="PROSITE" id="PS50923">
    <property type="entry name" value="SUSHI"/>
    <property type="match status" value="1"/>
</dbReference>